<dbReference type="PATRIC" id="fig|926562.3.peg.1955"/>
<dbReference type="KEGG" id="oho:Oweho_1949"/>
<keyword evidence="1" id="KW-0812">Transmembrane</keyword>
<dbReference type="STRING" id="926562.Oweho_1949"/>
<gene>
    <name evidence="2" type="ordered locus">Oweho_1949</name>
</gene>
<evidence type="ECO:0000256" key="1">
    <source>
        <dbReference type="SAM" id="Phobius"/>
    </source>
</evidence>
<accession>G8R2D8</accession>
<dbReference type="AlphaFoldDB" id="G8R2D8"/>
<evidence type="ECO:0000313" key="2">
    <source>
        <dbReference type="EMBL" id="AEV32928.1"/>
    </source>
</evidence>
<keyword evidence="1" id="KW-1133">Transmembrane helix</keyword>
<feature type="transmembrane region" description="Helical" evidence="1">
    <location>
        <begin position="55"/>
        <end position="79"/>
    </location>
</feature>
<sequence length="120" mass="12926">MNTLIIKLIVNTLSVFIAAWILGDSVALSGFGTAILVALVLAVFNVTLKPILVFFTLPATLVTFGLFLFVINALIIMAADALISGFYVANFWWALLFSLVLSVVNAMLFSLGDGGRRERG</sequence>
<dbReference type="PANTHER" id="PTHR37309">
    <property type="entry name" value="SLR0284 PROTEIN"/>
    <property type="match status" value="1"/>
</dbReference>
<dbReference type="RefSeq" id="WP_014202282.1">
    <property type="nucleotide sequence ID" value="NC_016599.1"/>
</dbReference>
<dbReference type="PANTHER" id="PTHR37309:SF1">
    <property type="entry name" value="SLR0284 PROTEIN"/>
    <property type="match status" value="1"/>
</dbReference>
<evidence type="ECO:0000313" key="3">
    <source>
        <dbReference type="Proteomes" id="UP000005631"/>
    </source>
</evidence>
<dbReference type="Pfam" id="PF04020">
    <property type="entry name" value="Phage_holin_4_2"/>
    <property type="match status" value="1"/>
</dbReference>
<keyword evidence="3" id="KW-1185">Reference proteome</keyword>
<proteinExistence type="predicted"/>
<feature type="transmembrane region" description="Helical" evidence="1">
    <location>
        <begin position="91"/>
        <end position="111"/>
    </location>
</feature>
<dbReference type="eggNOG" id="COG1950">
    <property type="taxonomic scope" value="Bacteria"/>
</dbReference>
<dbReference type="Proteomes" id="UP000005631">
    <property type="component" value="Chromosome"/>
</dbReference>
<dbReference type="OrthoDB" id="6402664at2"/>
<organism evidence="2 3">
    <name type="scientific">Owenweeksia hongkongensis (strain DSM 17368 / CIP 108786 / JCM 12287 / NRRL B-23963 / UST20020801)</name>
    <dbReference type="NCBI Taxonomy" id="926562"/>
    <lineage>
        <taxon>Bacteria</taxon>
        <taxon>Pseudomonadati</taxon>
        <taxon>Bacteroidota</taxon>
        <taxon>Flavobacteriia</taxon>
        <taxon>Flavobacteriales</taxon>
        <taxon>Owenweeksiaceae</taxon>
        <taxon>Owenweeksia</taxon>
    </lineage>
</organism>
<feature type="transmembrane region" description="Helical" evidence="1">
    <location>
        <begin position="5"/>
        <end position="22"/>
    </location>
</feature>
<dbReference type="HOGENOM" id="CLU_120441_2_0_10"/>
<keyword evidence="1" id="KW-0472">Membrane</keyword>
<dbReference type="EMBL" id="CP003156">
    <property type="protein sequence ID" value="AEV32928.1"/>
    <property type="molecule type" value="Genomic_DNA"/>
</dbReference>
<reference evidence="2 3" key="1">
    <citation type="journal article" date="2012" name="Stand. Genomic Sci.">
        <title>Genome sequence of the orange-pigmented seawater bacterium Owenweeksia hongkongensis type strain (UST20020801(T)).</title>
        <authorList>
            <person name="Riedel T."/>
            <person name="Held B."/>
            <person name="Nolan M."/>
            <person name="Lucas S."/>
            <person name="Lapidus A."/>
            <person name="Tice H."/>
            <person name="Del Rio T.G."/>
            <person name="Cheng J.F."/>
            <person name="Han C."/>
            <person name="Tapia R."/>
            <person name="Goodwin L.A."/>
            <person name="Pitluck S."/>
            <person name="Liolios K."/>
            <person name="Mavromatis K."/>
            <person name="Pagani I."/>
            <person name="Ivanova N."/>
            <person name="Mikhailova N."/>
            <person name="Pati A."/>
            <person name="Chen A."/>
            <person name="Palaniappan K."/>
            <person name="Rohde M."/>
            <person name="Tindall B.J."/>
            <person name="Detter J.C."/>
            <person name="Goker M."/>
            <person name="Woyke T."/>
            <person name="Bristow J."/>
            <person name="Eisen J.A."/>
            <person name="Markowitz V."/>
            <person name="Hugenholtz P."/>
            <person name="Klenk H.P."/>
            <person name="Kyrpides N.C."/>
        </authorList>
    </citation>
    <scope>NUCLEOTIDE SEQUENCE</scope>
    <source>
        <strain evidence="3">DSM 17368 / JCM 12287 / NRRL B-23963</strain>
    </source>
</reference>
<dbReference type="InterPro" id="IPR007165">
    <property type="entry name" value="Phage_holin_4_2"/>
</dbReference>
<feature type="transmembrane region" description="Helical" evidence="1">
    <location>
        <begin position="28"/>
        <end position="48"/>
    </location>
</feature>
<protein>
    <submittedName>
        <fullName evidence="2">Putative membrane protein</fullName>
    </submittedName>
</protein>
<name>G8R2D8_OWEHD</name>